<dbReference type="EMBL" id="JAKOGI010000114">
    <property type="protein sequence ID" value="KAJ8443703.1"/>
    <property type="molecule type" value="Genomic_DNA"/>
</dbReference>
<keyword evidence="1" id="KW-0175">Coiled coil</keyword>
<sequence>MEDLVVVLFNDKDQPIVPTDKVINEFRKFLGTIAHDYTWAPLIYTNWSEVPHNDEIRIKRDHYYKYDNDEGSRENHPTRVLDSHFKESGLSSSDEDLCDKVMKKERPEWLRLYGMGVCTTSLKRNNVDKPQALAPEFIDAIRVGLGEEMQKDFNAHKEKMDVDLKAKKDKAANIQKELDAQKAVLDA</sequence>
<reference evidence="2" key="1">
    <citation type="submission" date="2022-04" db="EMBL/GenBank/DDBJ databases">
        <title>Carnegiea gigantea Genome sequencing and assembly v2.</title>
        <authorList>
            <person name="Copetti D."/>
            <person name="Sanderson M.J."/>
            <person name="Burquez A."/>
            <person name="Wojciechowski M.F."/>
        </authorList>
    </citation>
    <scope>NUCLEOTIDE SEQUENCE</scope>
    <source>
        <strain evidence="2">SGP5-SGP5p</strain>
        <tissue evidence="2">Aerial part</tissue>
    </source>
</reference>
<evidence type="ECO:0000313" key="2">
    <source>
        <dbReference type="EMBL" id="KAJ8443703.1"/>
    </source>
</evidence>
<feature type="coiled-coil region" evidence="1">
    <location>
        <begin position="157"/>
        <end position="184"/>
    </location>
</feature>
<evidence type="ECO:0000313" key="3">
    <source>
        <dbReference type="Proteomes" id="UP001153076"/>
    </source>
</evidence>
<proteinExistence type="predicted"/>
<protein>
    <submittedName>
        <fullName evidence="2">Uncharacterized protein</fullName>
    </submittedName>
</protein>
<organism evidence="2 3">
    <name type="scientific">Carnegiea gigantea</name>
    <dbReference type="NCBI Taxonomy" id="171969"/>
    <lineage>
        <taxon>Eukaryota</taxon>
        <taxon>Viridiplantae</taxon>
        <taxon>Streptophyta</taxon>
        <taxon>Embryophyta</taxon>
        <taxon>Tracheophyta</taxon>
        <taxon>Spermatophyta</taxon>
        <taxon>Magnoliopsida</taxon>
        <taxon>eudicotyledons</taxon>
        <taxon>Gunneridae</taxon>
        <taxon>Pentapetalae</taxon>
        <taxon>Caryophyllales</taxon>
        <taxon>Cactineae</taxon>
        <taxon>Cactaceae</taxon>
        <taxon>Cactoideae</taxon>
        <taxon>Echinocereeae</taxon>
        <taxon>Carnegiea</taxon>
    </lineage>
</organism>
<dbReference type="OrthoDB" id="1750299at2759"/>
<evidence type="ECO:0000256" key="1">
    <source>
        <dbReference type="SAM" id="Coils"/>
    </source>
</evidence>
<name>A0A9Q1KJ00_9CARY</name>
<gene>
    <name evidence="2" type="ORF">Cgig2_032326</name>
</gene>
<comment type="caution">
    <text evidence="2">The sequence shown here is derived from an EMBL/GenBank/DDBJ whole genome shotgun (WGS) entry which is preliminary data.</text>
</comment>
<dbReference type="AlphaFoldDB" id="A0A9Q1KJ00"/>
<accession>A0A9Q1KJ00</accession>
<dbReference type="Proteomes" id="UP001153076">
    <property type="component" value="Unassembled WGS sequence"/>
</dbReference>
<keyword evidence="3" id="KW-1185">Reference proteome</keyword>